<organism evidence="2 3">
    <name type="scientific">Tilletiopsis washingtonensis</name>
    <dbReference type="NCBI Taxonomy" id="58919"/>
    <lineage>
        <taxon>Eukaryota</taxon>
        <taxon>Fungi</taxon>
        <taxon>Dikarya</taxon>
        <taxon>Basidiomycota</taxon>
        <taxon>Ustilaginomycotina</taxon>
        <taxon>Exobasidiomycetes</taxon>
        <taxon>Entylomatales</taxon>
        <taxon>Entylomatales incertae sedis</taxon>
        <taxon>Tilletiopsis</taxon>
    </lineage>
</organism>
<dbReference type="Proteomes" id="UP000245946">
    <property type="component" value="Unassembled WGS sequence"/>
</dbReference>
<reference evidence="2 3" key="1">
    <citation type="journal article" date="2018" name="Mol. Biol. Evol.">
        <title>Broad Genomic Sampling Reveals a Smut Pathogenic Ancestry of the Fungal Clade Ustilaginomycotina.</title>
        <authorList>
            <person name="Kijpornyongpan T."/>
            <person name="Mondo S.J."/>
            <person name="Barry K."/>
            <person name="Sandor L."/>
            <person name="Lee J."/>
            <person name="Lipzen A."/>
            <person name="Pangilinan J."/>
            <person name="LaButti K."/>
            <person name="Hainaut M."/>
            <person name="Henrissat B."/>
            <person name="Grigoriev I.V."/>
            <person name="Spatafora J.W."/>
            <person name="Aime M.C."/>
        </authorList>
    </citation>
    <scope>NUCLEOTIDE SEQUENCE [LARGE SCALE GENOMIC DNA]</scope>
    <source>
        <strain evidence="2 3">MCA 4186</strain>
    </source>
</reference>
<dbReference type="RefSeq" id="XP_025596935.1">
    <property type="nucleotide sequence ID" value="XM_025744277.1"/>
</dbReference>
<keyword evidence="3" id="KW-1185">Reference proteome</keyword>
<feature type="chain" id="PRO_5016266288" evidence="1">
    <location>
        <begin position="21"/>
        <end position="162"/>
    </location>
</feature>
<evidence type="ECO:0000256" key="1">
    <source>
        <dbReference type="SAM" id="SignalP"/>
    </source>
</evidence>
<protein>
    <submittedName>
        <fullName evidence="2">Uncharacterized protein</fullName>
    </submittedName>
</protein>
<dbReference type="GeneID" id="37271821"/>
<feature type="signal peptide" evidence="1">
    <location>
        <begin position="1"/>
        <end position="20"/>
    </location>
</feature>
<evidence type="ECO:0000313" key="3">
    <source>
        <dbReference type="Proteomes" id="UP000245946"/>
    </source>
</evidence>
<name>A0A316Z5U5_9BASI</name>
<gene>
    <name evidence="2" type="ORF">FA09DRAFT_340020</name>
</gene>
<sequence length="162" mass="16029">MARLTLLLLPLLAFAAATAAALEQPEFKPAPQTSVSSTAFNPALTNPGGSTNAAGTFAVSSLGRSSSFSYNSALPSTTSFVVNSPAFASPAAVETPSGFNAPIVTSVPLLSQSSSMPISLVTTTSVSVEAAPTSRPDGAASHRVAAAGWAVGALGVVAAFAF</sequence>
<dbReference type="OrthoDB" id="2556728at2759"/>
<evidence type="ECO:0000313" key="2">
    <source>
        <dbReference type="EMBL" id="PWN96656.1"/>
    </source>
</evidence>
<keyword evidence="1" id="KW-0732">Signal</keyword>
<dbReference type="AlphaFoldDB" id="A0A316Z5U5"/>
<dbReference type="EMBL" id="KZ819298">
    <property type="protein sequence ID" value="PWN96656.1"/>
    <property type="molecule type" value="Genomic_DNA"/>
</dbReference>
<accession>A0A316Z5U5</accession>
<proteinExistence type="predicted"/>